<evidence type="ECO:0000256" key="1">
    <source>
        <dbReference type="ARBA" id="ARBA00004141"/>
    </source>
</evidence>
<dbReference type="PANTHER" id="PTHR11706:SF33">
    <property type="entry name" value="NATURAL RESISTANCE-ASSOCIATED MACROPHAGE PROTEIN 2"/>
    <property type="match status" value="1"/>
</dbReference>
<dbReference type="EMBL" id="JBBKZU010000005">
    <property type="protein sequence ID" value="MEJ8812055.1"/>
    <property type="molecule type" value="Genomic_DNA"/>
</dbReference>
<comment type="caution">
    <text evidence="8">The sequence shown here is derived from an EMBL/GenBank/DDBJ whole genome shotgun (WGS) entry which is preliminary data.</text>
</comment>
<feature type="transmembrane region" description="Helical" evidence="7">
    <location>
        <begin position="250"/>
        <end position="272"/>
    </location>
</feature>
<feature type="transmembrane region" description="Helical" evidence="7">
    <location>
        <begin position="343"/>
        <end position="361"/>
    </location>
</feature>
<keyword evidence="5 7" id="KW-1133">Transmembrane helix</keyword>
<reference evidence="8 9" key="1">
    <citation type="submission" date="2024-03" db="EMBL/GenBank/DDBJ databases">
        <title>Novel species of the genus Variovorax.</title>
        <authorList>
            <person name="Liu Q."/>
            <person name="Xin Y.-H."/>
        </authorList>
    </citation>
    <scope>NUCLEOTIDE SEQUENCE [LARGE SCALE GENOMIC DNA]</scope>
    <source>
        <strain evidence="8 9">KACC 18899</strain>
    </source>
</reference>
<feature type="transmembrane region" description="Helical" evidence="7">
    <location>
        <begin position="195"/>
        <end position="214"/>
    </location>
</feature>
<protein>
    <submittedName>
        <fullName evidence="8">Nramp family divalent metal transporter</fullName>
    </submittedName>
</protein>
<evidence type="ECO:0000256" key="5">
    <source>
        <dbReference type="ARBA" id="ARBA00022989"/>
    </source>
</evidence>
<sequence>MSTPARPATADSRADGERWWSKLGPGLVTGAADDDPSGIATYSQAGAQFGYALGWTVVLTFPLMVGIQLASARIGRVTGRNLTENFTRFCPGWIVVCLVMLLLVANIINLAADLSAMGHATALVLPDHPAAYAAAFGVVSLLLQVFVKYDQYVRVLKWLTLSLFAYVGVVLAVDVDWAAAARGIYAPSIQWSREFVTTVVAILGTTISPYLFFWQASQEVEEIRRVPEDKPLRSAPEQIRRQLRRLRIDTVAGMGFSNLIAFFMITATAATLHAHGQTHIETTEQAAAALRPIAGDAAFMLFALGIVGTGMLALPVLAGSAADAVASYFHVRRGLNLTLSQGRSFYGILAAAMGLGIAVSLSGLDPIAALVGAAVINAVISVPVMVAVMIAASSPKVMAGIVLPRKWKVLGWLATAAMAAASLALLVTSIM</sequence>
<dbReference type="InterPro" id="IPR001046">
    <property type="entry name" value="NRAMP_fam"/>
</dbReference>
<dbReference type="NCBIfam" id="NF037982">
    <property type="entry name" value="Nramp_1"/>
    <property type="match status" value="1"/>
</dbReference>
<feature type="transmembrane region" description="Helical" evidence="7">
    <location>
        <begin position="409"/>
        <end position="430"/>
    </location>
</feature>
<keyword evidence="3 7" id="KW-0812">Transmembrane</keyword>
<name>A0ABU8VEF7_9BURK</name>
<feature type="transmembrane region" description="Helical" evidence="7">
    <location>
        <begin position="299"/>
        <end position="322"/>
    </location>
</feature>
<dbReference type="Pfam" id="PF01566">
    <property type="entry name" value="Nramp"/>
    <property type="match status" value="1"/>
</dbReference>
<feature type="transmembrane region" description="Helical" evidence="7">
    <location>
        <begin position="131"/>
        <end position="149"/>
    </location>
</feature>
<dbReference type="Proteomes" id="UP001365846">
    <property type="component" value="Unassembled WGS sequence"/>
</dbReference>
<keyword evidence="4" id="KW-0769">Symport</keyword>
<organism evidence="8 9">
    <name type="scientific">Variovorax ureilyticus</name>
    <dbReference type="NCBI Taxonomy" id="1836198"/>
    <lineage>
        <taxon>Bacteria</taxon>
        <taxon>Pseudomonadati</taxon>
        <taxon>Pseudomonadota</taxon>
        <taxon>Betaproteobacteria</taxon>
        <taxon>Burkholderiales</taxon>
        <taxon>Comamonadaceae</taxon>
        <taxon>Variovorax</taxon>
    </lineage>
</organism>
<evidence type="ECO:0000256" key="6">
    <source>
        <dbReference type="ARBA" id="ARBA00023136"/>
    </source>
</evidence>
<proteinExistence type="predicted"/>
<accession>A0ABU8VEF7</accession>
<evidence type="ECO:0000313" key="8">
    <source>
        <dbReference type="EMBL" id="MEJ8812055.1"/>
    </source>
</evidence>
<keyword evidence="2" id="KW-0813">Transport</keyword>
<evidence type="ECO:0000313" key="9">
    <source>
        <dbReference type="Proteomes" id="UP001365846"/>
    </source>
</evidence>
<keyword evidence="9" id="KW-1185">Reference proteome</keyword>
<dbReference type="RefSeq" id="WP_340357321.1">
    <property type="nucleotide sequence ID" value="NZ_JBBKZU010000005.1"/>
</dbReference>
<evidence type="ECO:0000256" key="7">
    <source>
        <dbReference type="SAM" id="Phobius"/>
    </source>
</evidence>
<feature type="transmembrane region" description="Helical" evidence="7">
    <location>
        <begin position="367"/>
        <end position="388"/>
    </location>
</feature>
<feature type="transmembrane region" description="Helical" evidence="7">
    <location>
        <begin position="156"/>
        <end position="175"/>
    </location>
</feature>
<comment type="subcellular location">
    <subcellularLocation>
        <location evidence="1">Membrane</location>
        <topology evidence="1">Multi-pass membrane protein</topology>
    </subcellularLocation>
</comment>
<feature type="transmembrane region" description="Helical" evidence="7">
    <location>
        <begin position="52"/>
        <end position="71"/>
    </location>
</feature>
<evidence type="ECO:0000256" key="3">
    <source>
        <dbReference type="ARBA" id="ARBA00022692"/>
    </source>
</evidence>
<feature type="transmembrane region" description="Helical" evidence="7">
    <location>
        <begin position="92"/>
        <end position="111"/>
    </location>
</feature>
<keyword evidence="6 7" id="KW-0472">Membrane</keyword>
<gene>
    <name evidence="8" type="ORF">WKW77_13320</name>
</gene>
<evidence type="ECO:0000256" key="2">
    <source>
        <dbReference type="ARBA" id="ARBA00022448"/>
    </source>
</evidence>
<dbReference type="PANTHER" id="PTHR11706">
    <property type="entry name" value="SOLUTE CARRIER PROTEIN FAMILY 11 MEMBER"/>
    <property type="match status" value="1"/>
</dbReference>
<evidence type="ECO:0000256" key="4">
    <source>
        <dbReference type="ARBA" id="ARBA00022847"/>
    </source>
</evidence>